<comment type="caution">
    <text evidence="2">The sequence shown here is derived from an EMBL/GenBank/DDBJ whole genome shotgun (WGS) entry which is preliminary data.</text>
</comment>
<gene>
    <name evidence="2" type="ORF">DA103_08765</name>
    <name evidence="3" type="ORF">DM877_24435</name>
</gene>
<dbReference type="AlphaFoldDB" id="A0A2T4Y108"/>
<evidence type="ECO:0000313" key="5">
    <source>
        <dbReference type="Proteomes" id="UP000290875"/>
    </source>
</evidence>
<dbReference type="OrthoDB" id="6493336at2"/>
<reference evidence="3 5" key="2">
    <citation type="submission" date="2018-06" db="EMBL/GenBank/DDBJ databases">
        <title>Carbapenemase-producing Enterobacteriaceae present in wastewater treatment plant effluent and nearby surface waters in the US.</title>
        <authorList>
            <person name="Mathys D.A."/>
            <person name="Mollenkopf D.F."/>
            <person name="Feicht S.M."/>
            <person name="Adams R.J."/>
            <person name="Albers A.L."/>
            <person name="Grooters S.V."/>
            <person name="Stuever D.M."/>
            <person name="Daniels J.B."/>
            <person name="Wittum T.E."/>
        </authorList>
    </citation>
    <scope>NUCLEOTIDE SEQUENCE [LARGE SCALE GENOMIC DNA]</scope>
    <source>
        <strain evidence="3 5">GEO_4_Eff_A</strain>
    </source>
</reference>
<keyword evidence="1" id="KW-0472">Membrane</keyword>
<dbReference type="Proteomes" id="UP000290875">
    <property type="component" value="Unassembled WGS sequence"/>
</dbReference>
<keyword evidence="1" id="KW-1133">Transmembrane helix</keyword>
<dbReference type="EMBL" id="QJSL01000034">
    <property type="protein sequence ID" value="RXW26398.1"/>
    <property type="molecule type" value="Genomic_DNA"/>
</dbReference>
<keyword evidence="1" id="KW-0812">Transmembrane</keyword>
<evidence type="ECO:0000256" key="1">
    <source>
        <dbReference type="SAM" id="Phobius"/>
    </source>
</evidence>
<reference evidence="2 4" key="1">
    <citation type="submission" date="2018-04" db="EMBL/GenBank/DDBJ databases">
        <title>Genome sequencing reveals highly heavy metal resistance and biotechnology application of the novel Enterobacter cloacae amazonensis isolated from wastewater river in Manaus - Amazonas.</title>
        <authorList>
            <person name="Astolfi M.C.T."/>
            <person name="Carvalho E.B.D.S."/>
            <person name="Lacerda L.B."/>
            <person name="Pinto M.V."/>
            <person name="Nogueira V.B."/>
            <person name="Barros A.M."/>
            <person name="Astolfi-Filho S."/>
        </authorList>
    </citation>
    <scope>NUCLEOTIDE SEQUENCE [LARGE SCALE GENOMIC DNA]</scope>
    <source>
        <strain evidence="4">amazonensis</strain>
        <strain evidence="2">Amazonensis</strain>
    </source>
</reference>
<name>A0A2T4Y108_ENTCL</name>
<dbReference type="RefSeq" id="WP_028017344.1">
    <property type="nucleotide sequence ID" value="NZ_JAWDAX010000008.1"/>
</dbReference>
<accession>A0A2T4Y108</accession>
<organism evidence="2 4">
    <name type="scientific">Enterobacter cloacae</name>
    <dbReference type="NCBI Taxonomy" id="550"/>
    <lineage>
        <taxon>Bacteria</taxon>
        <taxon>Pseudomonadati</taxon>
        <taxon>Pseudomonadota</taxon>
        <taxon>Gammaproteobacteria</taxon>
        <taxon>Enterobacterales</taxon>
        <taxon>Enterobacteriaceae</taxon>
        <taxon>Enterobacter</taxon>
        <taxon>Enterobacter cloacae complex</taxon>
    </lineage>
</organism>
<protein>
    <submittedName>
        <fullName evidence="2">Uncharacterized protein</fullName>
    </submittedName>
</protein>
<dbReference type="EMBL" id="PZPP01000010">
    <property type="protein sequence ID" value="PTM35864.1"/>
    <property type="molecule type" value="Genomic_DNA"/>
</dbReference>
<feature type="transmembrane region" description="Helical" evidence="1">
    <location>
        <begin position="65"/>
        <end position="85"/>
    </location>
</feature>
<evidence type="ECO:0000313" key="4">
    <source>
        <dbReference type="Proteomes" id="UP000241614"/>
    </source>
</evidence>
<evidence type="ECO:0000313" key="2">
    <source>
        <dbReference type="EMBL" id="PTM35864.1"/>
    </source>
</evidence>
<evidence type="ECO:0000313" key="3">
    <source>
        <dbReference type="EMBL" id="RXW26398.1"/>
    </source>
</evidence>
<dbReference type="Proteomes" id="UP000241614">
    <property type="component" value="Unassembled WGS sequence"/>
</dbReference>
<proteinExistence type="predicted"/>
<sequence length="89" mass="9769">MPDYSFFRKGPDLVAIESANIDAASQLTAQGFEKQFEEISAADEKTALTRFADIHKNNDIDRHNFLAGAGQMPLIGVLTAAATWLTQKK</sequence>